<feature type="compositionally biased region" description="Polar residues" evidence="1">
    <location>
        <begin position="266"/>
        <end position="281"/>
    </location>
</feature>
<organism evidence="4 5">
    <name type="scientific">Ascodesmis nigricans</name>
    <dbReference type="NCBI Taxonomy" id="341454"/>
    <lineage>
        <taxon>Eukaryota</taxon>
        <taxon>Fungi</taxon>
        <taxon>Dikarya</taxon>
        <taxon>Ascomycota</taxon>
        <taxon>Pezizomycotina</taxon>
        <taxon>Pezizomycetes</taxon>
        <taxon>Pezizales</taxon>
        <taxon>Ascodesmidaceae</taxon>
        <taxon>Ascodesmis</taxon>
    </lineage>
</organism>
<evidence type="ECO:0000256" key="1">
    <source>
        <dbReference type="SAM" id="MobiDB-lite"/>
    </source>
</evidence>
<reference evidence="4 5" key="1">
    <citation type="submission" date="2019-04" db="EMBL/GenBank/DDBJ databases">
        <title>Comparative genomics and transcriptomics to analyze fruiting body development in filamentous ascomycetes.</title>
        <authorList>
            <consortium name="DOE Joint Genome Institute"/>
            <person name="Lutkenhaus R."/>
            <person name="Traeger S."/>
            <person name="Breuer J."/>
            <person name="Kuo A."/>
            <person name="Lipzen A."/>
            <person name="Pangilinan J."/>
            <person name="Dilworth D."/>
            <person name="Sandor L."/>
            <person name="Poggeler S."/>
            <person name="Barry K."/>
            <person name="Grigoriev I.V."/>
            <person name="Nowrousian M."/>
        </authorList>
    </citation>
    <scope>NUCLEOTIDE SEQUENCE [LARGE SCALE GENOMIC DNA]</scope>
    <source>
        <strain evidence="4 5">CBS 389.68</strain>
    </source>
</reference>
<feature type="domain" description="PH" evidence="2">
    <location>
        <begin position="380"/>
        <end position="487"/>
    </location>
</feature>
<dbReference type="Pfam" id="PF23074">
    <property type="entry name" value="PH_FT_N"/>
    <property type="match status" value="1"/>
</dbReference>
<dbReference type="InParanoid" id="A0A4S2MXQ1"/>
<name>A0A4S2MXQ1_9PEZI</name>
<feature type="region of interest" description="Disordered" evidence="1">
    <location>
        <begin position="174"/>
        <end position="329"/>
    </location>
</feature>
<accession>A0A4S2MXQ1</accession>
<feature type="compositionally biased region" description="Pro residues" evidence="1">
    <location>
        <begin position="232"/>
        <end position="253"/>
    </location>
</feature>
<feature type="region of interest" description="Disordered" evidence="1">
    <location>
        <begin position="620"/>
        <end position="644"/>
    </location>
</feature>
<dbReference type="InterPro" id="IPR057081">
    <property type="entry name" value="PH_N"/>
</dbReference>
<proteinExistence type="predicted"/>
<evidence type="ECO:0000313" key="5">
    <source>
        <dbReference type="Proteomes" id="UP000298138"/>
    </source>
</evidence>
<evidence type="ECO:0000313" key="4">
    <source>
        <dbReference type="EMBL" id="TGZ81393.1"/>
    </source>
</evidence>
<evidence type="ECO:0000259" key="3">
    <source>
        <dbReference type="Pfam" id="PF23076"/>
    </source>
</evidence>
<dbReference type="Pfam" id="PF23076">
    <property type="entry name" value="PH_FT_C"/>
    <property type="match status" value="1"/>
</dbReference>
<dbReference type="Proteomes" id="UP000298138">
    <property type="component" value="Unassembled WGS sequence"/>
</dbReference>
<keyword evidence="5" id="KW-1185">Reference proteome</keyword>
<evidence type="ECO:0000259" key="2">
    <source>
        <dbReference type="Pfam" id="PF23074"/>
    </source>
</evidence>
<dbReference type="OrthoDB" id="5345571at2759"/>
<gene>
    <name evidence="4" type="ORF">EX30DRAFT_261177</name>
</gene>
<dbReference type="InterPro" id="IPR057082">
    <property type="entry name" value="PH_C"/>
</dbReference>
<protein>
    <submittedName>
        <fullName evidence="4">Uncharacterized protein</fullName>
    </submittedName>
</protein>
<dbReference type="AlphaFoldDB" id="A0A4S2MXQ1"/>
<dbReference type="EMBL" id="ML220119">
    <property type="protein sequence ID" value="TGZ81393.1"/>
    <property type="molecule type" value="Genomic_DNA"/>
</dbReference>
<feature type="domain" description="PH" evidence="3">
    <location>
        <begin position="504"/>
        <end position="613"/>
    </location>
</feature>
<feature type="compositionally biased region" description="Pro residues" evidence="1">
    <location>
        <begin position="199"/>
        <end position="210"/>
    </location>
</feature>
<sequence>MSDLLRELSKVTNIAKELADVLFPFRDAVPESSIIVTDIAATVFLIEKSLKKFSDLCYDPQYGAVDKRLHEEIRTIVTHSFRSVKELDRIYHQCISRRGTPVSLRSHKKILGDILTVFEDWSGSNILIWLRRDLNNLENLVSYIGLKLNKPPKNATCDPENLLRKIRSQAYDLEREAQGSPPRGCGPTRPPLVRTGSVLPPPVNPYPSPPASFQYGSAPMRPYSTPGRSAYHPPPPLPPPPYKNHYGHPPPQMPINQHQIPRYDPNQLTPPISPVTPTNITPVMLGNPGSPHRVPAPRRYSQTPAPDRSQWGMSTPPGTPPMEPRTTRHIGVGRTSSAVKGRREWFAQVFDNNRPNVRGSFGETMQVPTCFGAHMDDLGLAPDDIEVFRVGADNDLTLRMFRNDRTSAVRVVCTTGGAGGSWTGASEPGVKHQSAIDATSLSVERVGGAIRLSTPRYLWAVINFADYASLTLFFHAFLGLRHRAPNAPLPVSSESCHNEEEEFLFAAKITGDFDNGREQNLRMLKDKTSGELRIDAAFVSQYDEVTVWTAFITEQITEHGWIKKLSRRRIVLHNVRQFSFDDDFETKMVPKLMIKFKNEEDVVPFMKMIEKQRDLRMDLMRKKEGQRRSPTAPPPGQRSSRYFP</sequence>